<feature type="transmembrane region" description="Helical" evidence="7">
    <location>
        <begin position="301"/>
        <end position="319"/>
    </location>
</feature>
<feature type="transmembrane region" description="Helical" evidence="7">
    <location>
        <begin position="215"/>
        <end position="238"/>
    </location>
</feature>
<dbReference type="InterPro" id="IPR002350">
    <property type="entry name" value="Kazal_dom"/>
</dbReference>
<dbReference type="EMBL" id="GEDC01003658">
    <property type="protein sequence ID" value="JAS33640.1"/>
    <property type="molecule type" value="Transcribed_RNA"/>
</dbReference>
<dbReference type="InterPro" id="IPR004156">
    <property type="entry name" value="OATP"/>
</dbReference>
<evidence type="ECO:0000256" key="4">
    <source>
        <dbReference type="ARBA" id="ARBA00022989"/>
    </source>
</evidence>
<dbReference type="AlphaFoldDB" id="A0A1B6E6T1"/>
<feature type="transmembrane region" description="Helical" evidence="7">
    <location>
        <begin position="378"/>
        <end position="399"/>
    </location>
</feature>
<dbReference type="CDD" id="cd17336">
    <property type="entry name" value="MFS_SLCO_OATP"/>
    <property type="match status" value="1"/>
</dbReference>
<dbReference type="PROSITE" id="PS51465">
    <property type="entry name" value="KAZAL_2"/>
    <property type="match status" value="1"/>
</dbReference>
<feature type="transmembrane region" description="Helical" evidence="7">
    <location>
        <begin position="525"/>
        <end position="542"/>
    </location>
</feature>
<feature type="compositionally biased region" description="Polar residues" evidence="6">
    <location>
        <begin position="683"/>
        <end position="707"/>
    </location>
</feature>
<dbReference type="GO" id="GO:0016323">
    <property type="term" value="C:basolateral plasma membrane"/>
    <property type="evidence" value="ECO:0007669"/>
    <property type="project" value="TreeGrafter"/>
</dbReference>
<evidence type="ECO:0000256" key="7">
    <source>
        <dbReference type="SAM" id="Phobius"/>
    </source>
</evidence>
<comment type="subcellular location">
    <subcellularLocation>
        <location evidence="1">Cell membrane</location>
        <topology evidence="1">Multi-pass membrane protein</topology>
    </subcellularLocation>
</comment>
<feature type="region of interest" description="Disordered" evidence="6">
    <location>
        <begin position="683"/>
        <end position="721"/>
    </location>
</feature>
<dbReference type="Pfam" id="PF03137">
    <property type="entry name" value="OATP"/>
    <property type="match status" value="1"/>
</dbReference>
<keyword evidence="4 7" id="KW-1133">Transmembrane helix</keyword>
<name>A0A1B6E6T1_9HEMI</name>
<feature type="domain" description="Kazal-like" evidence="8">
    <location>
        <begin position="414"/>
        <end position="471"/>
    </location>
</feature>
<feature type="transmembrane region" description="Helical" evidence="7">
    <location>
        <begin position="487"/>
        <end position="513"/>
    </location>
</feature>
<accession>A0A1B6E6T1</accession>
<feature type="transmembrane region" description="Helical" evidence="7">
    <location>
        <begin position="117"/>
        <end position="141"/>
    </location>
</feature>
<dbReference type="GO" id="GO:0015347">
    <property type="term" value="F:sodium-independent organic anion transmembrane transporter activity"/>
    <property type="evidence" value="ECO:0007669"/>
    <property type="project" value="TreeGrafter"/>
</dbReference>
<evidence type="ECO:0000256" key="5">
    <source>
        <dbReference type="ARBA" id="ARBA00023136"/>
    </source>
</evidence>
<keyword evidence="3 7" id="KW-0812">Transmembrane</keyword>
<dbReference type="PANTHER" id="PTHR11388">
    <property type="entry name" value="ORGANIC ANION TRANSPORTER"/>
    <property type="match status" value="1"/>
</dbReference>
<evidence type="ECO:0000259" key="8">
    <source>
        <dbReference type="PROSITE" id="PS51465"/>
    </source>
</evidence>
<evidence type="ECO:0000256" key="6">
    <source>
        <dbReference type="SAM" id="MobiDB-lite"/>
    </source>
</evidence>
<sequence length="721" mass="79879">MGLIRPHLLNSSGDTLNTVNMADETIADLDCGFSLCGGRRLCGGLIKFAKPAVFITVLSILGLVQGEIEGYFNVHYSTNSTDVSLQFVKWMFFGSYVLQLLIIVPLCYIGGKRSRPFWLACFSIFAAILCILFGIIVLFTYSSSDVATTYSLTQDPTLCILWSERLITDSVNWNWLTLIMLYLIHYSIGLMWVSFLALGITFVDDNVNMESSPALIGVVLAVQQLGPKVGIILGWMCYTTVVSGILWIVLGIFLVIVAFIMSLFSHQLTDSNGVIITSATKSYGTNTGIIRSILRVFSNRIFIFITLALIHMRIASVNFDNIQSSYEESVYYATKPMGFDDPWRARSVIGYIRPVVTALAFLLSGFIIYKLKPSALRISIWSVISLCLVAAITFSYIFLTCSNSHVHNENNNAFDLTEYCNKDCQCSSTLSFTPVCEQSGNTVFYSPCHAGCTTVTYSGNSRVYKNCTCIATETASLENCHYGICTIFWVFFQCLTVLSAALLSSVVIGNLIICFRAVLLNDKPVMIALQTALVTLIANFPAKLIYDLVGSWSCIVLGDDSCRLHVSQPYSTFINLLTISFLLGAAGMFTIVCFLVRNLQLQNDSSSIPRSTEMTDFRSQLNSALKRRSLTTGEDQKLLTKPVPQITIKPALAGNEHRISTYEAQRQKAASYSDELNKLLQSSPLVQSQTQTRSQTNLQDDNQTRSPGETIRKEGMLTTLL</sequence>
<organism evidence="9">
    <name type="scientific">Clastoptera arizonana</name>
    <name type="common">Arizona spittle bug</name>
    <dbReference type="NCBI Taxonomy" id="38151"/>
    <lineage>
        <taxon>Eukaryota</taxon>
        <taxon>Metazoa</taxon>
        <taxon>Ecdysozoa</taxon>
        <taxon>Arthropoda</taxon>
        <taxon>Hexapoda</taxon>
        <taxon>Insecta</taxon>
        <taxon>Pterygota</taxon>
        <taxon>Neoptera</taxon>
        <taxon>Paraneoptera</taxon>
        <taxon>Hemiptera</taxon>
        <taxon>Auchenorrhyncha</taxon>
        <taxon>Cercopoidea</taxon>
        <taxon>Clastopteridae</taxon>
        <taxon>Clastoptera</taxon>
    </lineage>
</organism>
<feature type="transmembrane region" description="Helical" evidence="7">
    <location>
        <begin position="48"/>
        <end position="68"/>
    </location>
</feature>
<feature type="transmembrane region" description="Helical" evidence="7">
    <location>
        <begin position="573"/>
        <end position="596"/>
    </location>
</feature>
<dbReference type="PANTHER" id="PTHR11388:SF158">
    <property type="entry name" value="ORGANIC ANION TRANSPORTING POLYPEPTIDE 33EB"/>
    <property type="match status" value="1"/>
</dbReference>
<keyword evidence="2" id="KW-1003">Cell membrane</keyword>
<reference evidence="9" key="1">
    <citation type="submission" date="2015-12" db="EMBL/GenBank/DDBJ databases">
        <title>De novo transcriptome assembly of four potential Pierce s Disease insect vectors from Arizona vineyards.</title>
        <authorList>
            <person name="Tassone E.E."/>
        </authorList>
    </citation>
    <scope>NUCLEOTIDE SEQUENCE</scope>
</reference>
<evidence type="ECO:0000256" key="3">
    <source>
        <dbReference type="ARBA" id="ARBA00022692"/>
    </source>
</evidence>
<keyword evidence="5 7" id="KW-0472">Membrane</keyword>
<feature type="transmembrane region" description="Helical" evidence="7">
    <location>
        <begin position="351"/>
        <end position="371"/>
    </location>
</feature>
<evidence type="ECO:0000256" key="2">
    <source>
        <dbReference type="ARBA" id="ARBA00022475"/>
    </source>
</evidence>
<feature type="transmembrane region" description="Helical" evidence="7">
    <location>
        <begin position="244"/>
        <end position="264"/>
    </location>
</feature>
<evidence type="ECO:0000313" key="9">
    <source>
        <dbReference type="EMBL" id="JAS33640.1"/>
    </source>
</evidence>
<dbReference type="GO" id="GO:0043252">
    <property type="term" value="P:sodium-independent organic anion transport"/>
    <property type="evidence" value="ECO:0007669"/>
    <property type="project" value="TreeGrafter"/>
</dbReference>
<protein>
    <recommendedName>
        <fullName evidence="8">Kazal-like domain-containing protein</fullName>
    </recommendedName>
</protein>
<gene>
    <name evidence="9" type="ORF">g.23414</name>
</gene>
<feature type="transmembrane region" description="Helical" evidence="7">
    <location>
        <begin position="179"/>
        <end position="203"/>
    </location>
</feature>
<proteinExistence type="predicted"/>
<feature type="transmembrane region" description="Helical" evidence="7">
    <location>
        <begin position="88"/>
        <end position="110"/>
    </location>
</feature>
<evidence type="ECO:0000256" key="1">
    <source>
        <dbReference type="ARBA" id="ARBA00004651"/>
    </source>
</evidence>